<gene>
    <name evidence="4" type="ORF">BZG36_02778</name>
</gene>
<accession>A0A261Y1U5</accession>
<evidence type="ECO:0000256" key="2">
    <source>
        <dbReference type="SAM" id="MobiDB-lite"/>
    </source>
</evidence>
<dbReference type="InterPro" id="IPR019371">
    <property type="entry name" value="KxDL_dom"/>
</dbReference>
<dbReference type="Proteomes" id="UP000242875">
    <property type="component" value="Unassembled WGS sequence"/>
</dbReference>
<feature type="domain" description="KxDL" evidence="3">
    <location>
        <begin position="6"/>
        <end position="76"/>
    </location>
</feature>
<evidence type="ECO:0000313" key="5">
    <source>
        <dbReference type="Proteomes" id="UP000242875"/>
    </source>
</evidence>
<comment type="similarity">
    <text evidence="1">Belongs to the KXD1 family.</text>
</comment>
<dbReference type="PANTHER" id="PTHR13511">
    <property type="entry name" value="KXDL MOTIF-CONTAINING PROTEIN 1"/>
    <property type="match status" value="1"/>
</dbReference>
<dbReference type="Pfam" id="PF10241">
    <property type="entry name" value="KxDL"/>
    <property type="match status" value="1"/>
</dbReference>
<sequence>MDIEGVALQQKSVDELQSSTDKLKHFNDVSEARYGQVKQRLQSHVKLIEGMKSDLDSIHRTIRHMKKSLSAQYPEEMKTSKAKYPDVEIPDDG</sequence>
<organism evidence="4 5">
    <name type="scientific">Bifiguratus adelaidae</name>
    <dbReference type="NCBI Taxonomy" id="1938954"/>
    <lineage>
        <taxon>Eukaryota</taxon>
        <taxon>Fungi</taxon>
        <taxon>Fungi incertae sedis</taxon>
        <taxon>Mucoromycota</taxon>
        <taxon>Mucoromycotina</taxon>
        <taxon>Endogonomycetes</taxon>
        <taxon>Endogonales</taxon>
        <taxon>Endogonales incertae sedis</taxon>
        <taxon>Bifiguratus</taxon>
    </lineage>
</organism>
<comment type="caution">
    <text evidence="4">The sequence shown here is derived from an EMBL/GenBank/DDBJ whole genome shotgun (WGS) entry which is preliminary data.</text>
</comment>
<dbReference type="PANTHER" id="PTHR13511:SF0">
    <property type="entry name" value="KXDL MOTIF-CONTAINING PROTEIN 1"/>
    <property type="match status" value="1"/>
</dbReference>
<name>A0A261Y1U5_9FUNG</name>
<dbReference type="AlphaFoldDB" id="A0A261Y1U5"/>
<evidence type="ECO:0000313" key="4">
    <source>
        <dbReference type="EMBL" id="OZJ04575.1"/>
    </source>
</evidence>
<reference evidence="4 5" key="1">
    <citation type="journal article" date="2017" name="Mycologia">
        <title>Bifiguratus adelaidae, gen. et sp. nov., a new member of Mucoromycotina in endophytic and soil-dwelling habitats.</title>
        <authorList>
            <person name="Torres-Cruz T.J."/>
            <person name="Billingsley Tobias T.L."/>
            <person name="Almatruk M."/>
            <person name="Hesse C."/>
            <person name="Kuske C.R."/>
            <person name="Desiro A."/>
            <person name="Benucci G.M."/>
            <person name="Bonito G."/>
            <person name="Stajich J.E."/>
            <person name="Dunlap C."/>
            <person name="Arnold A.E."/>
            <person name="Porras-Alfaro A."/>
        </authorList>
    </citation>
    <scope>NUCLEOTIDE SEQUENCE [LARGE SCALE GENOMIC DNA]</scope>
    <source>
        <strain evidence="4 5">AZ0501</strain>
    </source>
</reference>
<keyword evidence="5" id="KW-1185">Reference proteome</keyword>
<evidence type="ECO:0000259" key="3">
    <source>
        <dbReference type="Pfam" id="PF10241"/>
    </source>
</evidence>
<feature type="region of interest" description="Disordered" evidence="2">
    <location>
        <begin position="70"/>
        <end position="93"/>
    </location>
</feature>
<dbReference type="EMBL" id="MVBO01000035">
    <property type="protein sequence ID" value="OZJ04575.1"/>
    <property type="molecule type" value="Genomic_DNA"/>
</dbReference>
<proteinExistence type="inferred from homology"/>
<dbReference type="GO" id="GO:0032418">
    <property type="term" value="P:lysosome localization"/>
    <property type="evidence" value="ECO:0007669"/>
    <property type="project" value="TreeGrafter"/>
</dbReference>
<dbReference type="GO" id="GO:0099078">
    <property type="term" value="C:BORC complex"/>
    <property type="evidence" value="ECO:0007669"/>
    <property type="project" value="TreeGrafter"/>
</dbReference>
<evidence type="ECO:0000256" key="1">
    <source>
        <dbReference type="ARBA" id="ARBA00005913"/>
    </source>
</evidence>
<feature type="compositionally biased region" description="Basic and acidic residues" evidence="2">
    <location>
        <begin position="75"/>
        <end position="86"/>
    </location>
</feature>
<dbReference type="InterPro" id="IPR039843">
    <property type="entry name" value="KXD1-like"/>
</dbReference>
<protein>
    <recommendedName>
        <fullName evidence="3">KxDL domain-containing protein</fullName>
    </recommendedName>
</protein>